<dbReference type="AlphaFoldDB" id="A0A8C9HXX8"/>
<name>A0A8C9HXX8_9PRIM</name>
<accession>A0A8C9HXX8</accession>
<reference evidence="1" key="2">
    <citation type="submission" date="2025-09" db="UniProtKB">
        <authorList>
            <consortium name="Ensembl"/>
        </authorList>
    </citation>
    <scope>IDENTIFICATION</scope>
</reference>
<sequence>IVVLLMHDLCQKVASRWVYTAKRRCDEIILSPHETTPVEPGQEFHWIRGFLLSQNVDKCAMSQWLPLMSWFIIISPSTPKQKPKKKKKKRQLSFFQLQMLILN</sequence>
<dbReference type="Ensembl" id="ENSPTET00000033241.1">
    <property type="protein sequence ID" value="ENSPTEP00000023211.1"/>
    <property type="gene ID" value="ENSPTEG00000023983.1"/>
</dbReference>
<keyword evidence="2" id="KW-1185">Reference proteome</keyword>
<protein>
    <submittedName>
        <fullName evidence="1">Uncharacterized protein</fullName>
    </submittedName>
</protein>
<dbReference type="Proteomes" id="UP000694416">
    <property type="component" value="Unplaced"/>
</dbReference>
<reference evidence="1" key="1">
    <citation type="submission" date="2025-08" db="UniProtKB">
        <authorList>
            <consortium name="Ensembl"/>
        </authorList>
    </citation>
    <scope>IDENTIFICATION</scope>
</reference>
<proteinExistence type="predicted"/>
<evidence type="ECO:0000313" key="2">
    <source>
        <dbReference type="Proteomes" id="UP000694416"/>
    </source>
</evidence>
<organism evidence="1 2">
    <name type="scientific">Piliocolobus tephrosceles</name>
    <name type="common">Ugandan red Colobus</name>
    <dbReference type="NCBI Taxonomy" id="591936"/>
    <lineage>
        <taxon>Eukaryota</taxon>
        <taxon>Metazoa</taxon>
        <taxon>Chordata</taxon>
        <taxon>Craniata</taxon>
        <taxon>Vertebrata</taxon>
        <taxon>Euteleostomi</taxon>
        <taxon>Mammalia</taxon>
        <taxon>Eutheria</taxon>
        <taxon>Euarchontoglires</taxon>
        <taxon>Primates</taxon>
        <taxon>Haplorrhini</taxon>
        <taxon>Catarrhini</taxon>
        <taxon>Cercopithecidae</taxon>
        <taxon>Colobinae</taxon>
        <taxon>Piliocolobus</taxon>
    </lineage>
</organism>
<evidence type="ECO:0000313" key="1">
    <source>
        <dbReference type="Ensembl" id="ENSPTEP00000023211.1"/>
    </source>
</evidence>